<dbReference type="KEGG" id="dgr:6557374"/>
<feature type="chain" id="PRO_5002811455" evidence="4">
    <location>
        <begin position="18"/>
        <end position="153"/>
    </location>
</feature>
<dbReference type="PANTHER" id="PTHR10380">
    <property type="entry name" value="CUTICLE PROTEIN"/>
    <property type="match status" value="1"/>
</dbReference>
<dbReference type="GO" id="GO:0062129">
    <property type="term" value="C:chitin-based extracellular matrix"/>
    <property type="evidence" value="ECO:0007669"/>
    <property type="project" value="TreeGrafter"/>
</dbReference>
<evidence type="ECO:0000313" key="6">
    <source>
        <dbReference type="Proteomes" id="UP000001070"/>
    </source>
</evidence>
<dbReference type="Pfam" id="PF00379">
    <property type="entry name" value="Chitin_bind_4"/>
    <property type="match status" value="1"/>
</dbReference>
<evidence type="ECO:0000256" key="2">
    <source>
        <dbReference type="PROSITE-ProRule" id="PRU00497"/>
    </source>
</evidence>
<dbReference type="Proteomes" id="UP000001070">
    <property type="component" value="Unassembled WGS sequence"/>
</dbReference>
<dbReference type="OrthoDB" id="6343684at2759"/>
<dbReference type="InterPro" id="IPR050468">
    <property type="entry name" value="Cuticle_Struct_Prot"/>
</dbReference>
<dbReference type="PRINTS" id="PR00947">
    <property type="entry name" value="CUTICLE"/>
</dbReference>
<evidence type="ECO:0000256" key="4">
    <source>
        <dbReference type="SAM" id="SignalP"/>
    </source>
</evidence>
<reference evidence="5 6" key="1">
    <citation type="journal article" date="2007" name="Nature">
        <title>Evolution of genes and genomes on the Drosophila phylogeny.</title>
        <authorList>
            <consortium name="Drosophila 12 Genomes Consortium"/>
            <person name="Clark A.G."/>
            <person name="Eisen M.B."/>
            <person name="Smith D.R."/>
            <person name="Bergman C.M."/>
            <person name="Oliver B."/>
            <person name="Markow T.A."/>
            <person name="Kaufman T.C."/>
            <person name="Kellis M."/>
            <person name="Gelbart W."/>
            <person name="Iyer V.N."/>
            <person name="Pollard D.A."/>
            <person name="Sackton T.B."/>
            <person name="Larracuente A.M."/>
            <person name="Singh N.D."/>
            <person name="Abad J.P."/>
            <person name="Abt D.N."/>
            <person name="Adryan B."/>
            <person name="Aguade M."/>
            <person name="Akashi H."/>
            <person name="Anderson W.W."/>
            <person name="Aquadro C.F."/>
            <person name="Ardell D.H."/>
            <person name="Arguello R."/>
            <person name="Artieri C.G."/>
            <person name="Barbash D.A."/>
            <person name="Barker D."/>
            <person name="Barsanti P."/>
            <person name="Batterham P."/>
            <person name="Batzoglou S."/>
            <person name="Begun D."/>
            <person name="Bhutkar A."/>
            <person name="Blanco E."/>
            <person name="Bosak S.A."/>
            <person name="Bradley R.K."/>
            <person name="Brand A.D."/>
            <person name="Brent M.R."/>
            <person name="Brooks A.N."/>
            <person name="Brown R.H."/>
            <person name="Butlin R.K."/>
            <person name="Caggese C."/>
            <person name="Calvi B.R."/>
            <person name="Bernardo de Carvalho A."/>
            <person name="Caspi A."/>
            <person name="Castrezana S."/>
            <person name="Celniker S.E."/>
            <person name="Chang J.L."/>
            <person name="Chapple C."/>
            <person name="Chatterji S."/>
            <person name="Chinwalla A."/>
            <person name="Civetta A."/>
            <person name="Clifton S.W."/>
            <person name="Comeron J.M."/>
            <person name="Costello J.C."/>
            <person name="Coyne J.A."/>
            <person name="Daub J."/>
            <person name="David R.G."/>
            <person name="Delcher A.L."/>
            <person name="Delehaunty K."/>
            <person name="Do C.B."/>
            <person name="Ebling H."/>
            <person name="Edwards K."/>
            <person name="Eickbush T."/>
            <person name="Evans J.D."/>
            <person name="Filipski A."/>
            <person name="Findeiss S."/>
            <person name="Freyhult E."/>
            <person name="Fulton L."/>
            <person name="Fulton R."/>
            <person name="Garcia A.C."/>
            <person name="Gardiner A."/>
            <person name="Garfield D.A."/>
            <person name="Garvin B.E."/>
            <person name="Gibson G."/>
            <person name="Gilbert D."/>
            <person name="Gnerre S."/>
            <person name="Godfrey J."/>
            <person name="Good R."/>
            <person name="Gotea V."/>
            <person name="Gravely B."/>
            <person name="Greenberg A.J."/>
            <person name="Griffiths-Jones S."/>
            <person name="Gross S."/>
            <person name="Guigo R."/>
            <person name="Gustafson E.A."/>
            <person name="Haerty W."/>
            <person name="Hahn M.W."/>
            <person name="Halligan D.L."/>
            <person name="Halpern A.L."/>
            <person name="Halter G.M."/>
            <person name="Han M.V."/>
            <person name="Heger A."/>
            <person name="Hillier L."/>
            <person name="Hinrichs A.S."/>
            <person name="Holmes I."/>
            <person name="Hoskins R.A."/>
            <person name="Hubisz M.J."/>
            <person name="Hultmark D."/>
            <person name="Huntley M.A."/>
            <person name="Jaffe D.B."/>
            <person name="Jagadeeshan S."/>
            <person name="Jeck W.R."/>
            <person name="Johnson J."/>
            <person name="Jones C.D."/>
            <person name="Jordan W.C."/>
            <person name="Karpen G.H."/>
            <person name="Kataoka E."/>
            <person name="Keightley P.D."/>
            <person name="Kheradpour P."/>
            <person name="Kirkness E.F."/>
            <person name="Koerich L.B."/>
            <person name="Kristiansen K."/>
            <person name="Kudrna D."/>
            <person name="Kulathinal R.J."/>
            <person name="Kumar S."/>
            <person name="Kwok R."/>
            <person name="Lander E."/>
            <person name="Langley C.H."/>
            <person name="Lapoint R."/>
            <person name="Lazzaro B.P."/>
            <person name="Lee S.J."/>
            <person name="Levesque L."/>
            <person name="Li R."/>
            <person name="Lin C.F."/>
            <person name="Lin M.F."/>
            <person name="Lindblad-Toh K."/>
            <person name="Llopart A."/>
            <person name="Long M."/>
            <person name="Low L."/>
            <person name="Lozovsky E."/>
            <person name="Lu J."/>
            <person name="Luo M."/>
            <person name="Machado C.A."/>
            <person name="Makalowski W."/>
            <person name="Marzo M."/>
            <person name="Matsuda M."/>
            <person name="Matzkin L."/>
            <person name="McAllister B."/>
            <person name="McBride C.S."/>
            <person name="McKernan B."/>
            <person name="McKernan K."/>
            <person name="Mendez-Lago M."/>
            <person name="Minx P."/>
            <person name="Mollenhauer M.U."/>
            <person name="Montooth K."/>
            <person name="Mount S.M."/>
            <person name="Mu X."/>
            <person name="Myers E."/>
            <person name="Negre B."/>
            <person name="Newfeld S."/>
            <person name="Nielsen R."/>
            <person name="Noor M.A."/>
            <person name="O'Grady P."/>
            <person name="Pachter L."/>
            <person name="Papaceit M."/>
            <person name="Parisi M.J."/>
            <person name="Parisi M."/>
            <person name="Parts L."/>
            <person name="Pedersen J.S."/>
            <person name="Pesole G."/>
            <person name="Phillippy A.M."/>
            <person name="Ponting C.P."/>
            <person name="Pop M."/>
            <person name="Porcelli D."/>
            <person name="Powell J.R."/>
            <person name="Prohaska S."/>
            <person name="Pruitt K."/>
            <person name="Puig M."/>
            <person name="Quesneville H."/>
            <person name="Ram K.R."/>
            <person name="Rand D."/>
            <person name="Rasmussen M.D."/>
            <person name="Reed L.K."/>
            <person name="Reenan R."/>
            <person name="Reily A."/>
            <person name="Remington K.A."/>
            <person name="Rieger T.T."/>
            <person name="Ritchie M.G."/>
            <person name="Robin C."/>
            <person name="Rogers Y.H."/>
            <person name="Rohde C."/>
            <person name="Rozas J."/>
            <person name="Rubenfield M.J."/>
            <person name="Ruiz A."/>
            <person name="Russo S."/>
            <person name="Salzberg S.L."/>
            <person name="Sanchez-Gracia A."/>
            <person name="Saranga D.J."/>
            <person name="Sato H."/>
            <person name="Schaeffer S.W."/>
            <person name="Schatz M.C."/>
            <person name="Schlenke T."/>
            <person name="Schwartz R."/>
            <person name="Segarra C."/>
            <person name="Singh R.S."/>
            <person name="Sirot L."/>
            <person name="Sirota M."/>
            <person name="Sisneros N.B."/>
            <person name="Smith C.D."/>
            <person name="Smith T.F."/>
            <person name="Spieth J."/>
            <person name="Stage D.E."/>
            <person name="Stark A."/>
            <person name="Stephan W."/>
            <person name="Strausberg R.L."/>
            <person name="Strempel S."/>
            <person name="Sturgill D."/>
            <person name="Sutton G."/>
            <person name="Sutton G.G."/>
            <person name="Tao W."/>
            <person name="Teichmann S."/>
            <person name="Tobari Y.N."/>
            <person name="Tomimura Y."/>
            <person name="Tsolas J.M."/>
            <person name="Valente V.L."/>
            <person name="Venter E."/>
            <person name="Venter J.C."/>
            <person name="Vicario S."/>
            <person name="Vieira F.G."/>
            <person name="Vilella A.J."/>
            <person name="Villasante A."/>
            <person name="Walenz B."/>
            <person name="Wang J."/>
            <person name="Wasserman M."/>
            <person name="Watts T."/>
            <person name="Wilson D."/>
            <person name="Wilson R.K."/>
            <person name="Wing R.A."/>
            <person name="Wolfner M.F."/>
            <person name="Wong A."/>
            <person name="Wong G.K."/>
            <person name="Wu C.I."/>
            <person name="Wu G."/>
            <person name="Yamamoto D."/>
            <person name="Yang H.P."/>
            <person name="Yang S.P."/>
            <person name="Yorke J.A."/>
            <person name="Yoshida K."/>
            <person name="Zdobnov E."/>
            <person name="Zhang P."/>
            <person name="Zhang Y."/>
            <person name="Zimin A.V."/>
            <person name="Baldwin J."/>
            <person name="Abdouelleil A."/>
            <person name="Abdulkadir J."/>
            <person name="Abebe A."/>
            <person name="Abera B."/>
            <person name="Abreu J."/>
            <person name="Acer S.C."/>
            <person name="Aftuck L."/>
            <person name="Alexander A."/>
            <person name="An P."/>
            <person name="Anderson E."/>
            <person name="Anderson S."/>
            <person name="Arachi H."/>
            <person name="Azer M."/>
            <person name="Bachantsang P."/>
            <person name="Barry A."/>
            <person name="Bayul T."/>
            <person name="Berlin A."/>
            <person name="Bessette D."/>
            <person name="Bloom T."/>
            <person name="Blye J."/>
            <person name="Boguslavskiy L."/>
            <person name="Bonnet C."/>
            <person name="Boukhgalter B."/>
            <person name="Bourzgui I."/>
            <person name="Brown A."/>
            <person name="Cahill P."/>
            <person name="Channer S."/>
            <person name="Cheshatsang Y."/>
            <person name="Chuda L."/>
            <person name="Citroen M."/>
            <person name="Collymore A."/>
            <person name="Cooke P."/>
            <person name="Costello M."/>
            <person name="D'Aco K."/>
            <person name="Daza R."/>
            <person name="De Haan G."/>
            <person name="DeGray S."/>
            <person name="DeMaso C."/>
            <person name="Dhargay N."/>
            <person name="Dooley K."/>
            <person name="Dooley E."/>
            <person name="Doricent M."/>
            <person name="Dorje P."/>
            <person name="Dorjee K."/>
            <person name="Dupes A."/>
            <person name="Elong R."/>
            <person name="Falk J."/>
            <person name="Farina A."/>
            <person name="Faro S."/>
            <person name="Ferguson D."/>
            <person name="Fisher S."/>
            <person name="Foley C.D."/>
            <person name="Franke A."/>
            <person name="Friedrich D."/>
            <person name="Gadbois L."/>
            <person name="Gearin G."/>
            <person name="Gearin C.R."/>
            <person name="Giannoukos G."/>
            <person name="Goode T."/>
            <person name="Graham J."/>
            <person name="Grandbois E."/>
            <person name="Grewal S."/>
            <person name="Gyaltsen K."/>
            <person name="Hafez N."/>
            <person name="Hagos B."/>
            <person name="Hall J."/>
            <person name="Henson C."/>
            <person name="Hollinger A."/>
            <person name="Honan T."/>
            <person name="Huard M.D."/>
            <person name="Hughes L."/>
            <person name="Hurhula B."/>
            <person name="Husby M.E."/>
            <person name="Kamat A."/>
            <person name="Kanga B."/>
            <person name="Kashin S."/>
            <person name="Khazanovich D."/>
            <person name="Kisner P."/>
            <person name="Lance K."/>
            <person name="Lara M."/>
            <person name="Lee W."/>
            <person name="Lennon N."/>
            <person name="Letendre F."/>
            <person name="LeVine R."/>
            <person name="Lipovsky A."/>
            <person name="Liu X."/>
            <person name="Liu J."/>
            <person name="Liu S."/>
            <person name="Lokyitsang T."/>
            <person name="Lokyitsang Y."/>
            <person name="Lubonja R."/>
            <person name="Lui A."/>
            <person name="MacDonald P."/>
            <person name="Magnisalis V."/>
            <person name="Maru K."/>
            <person name="Matthews C."/>
            <person name="McCusker W."/>
            <person name="McDonough S."/>
            <person name="Mehta T."/>
            <person name="Meldrim J."/>
            <person name="Meneus L."/>
            <person name="Mihai O."/>
            <person name="Mihalev A."/>
            <person name="Mihova T."/>
            <person name="Mittelman R."/>
            <person name="Mlenga V."/>
            <person name="Montmayeur A."/>
            <person name="Mulrain L."/>
            <person name="Navidi A."/>
            <person name="Naylor J."/>
            <person name="Negash T."/>
            <person name="Nguyen T."/>
            <person name="Nguyen N."/>
            <person name="Nicol R."/>
            <person name="Norbu C."/>
            <person name="Norbu N."/>
            <person name="Novod N."/>
            <person name="O'Neill B."/>
            <person name="Osman S."/>
            <person name="Markiewicz E."/>
            <person name="Oyono O.L."/>
            <person name="Patti C."/>
            <person name="Phunkhang P."/>
            <person name="Pierre F."/>
            <person name="Priest M."/>
            <person name="Raghuraman S."/>
            <person name="Rege F."/>
            <person name="Reyes R."/>
            <person name="Rise C."/>
            <person name="Rogov P."/>
            <person name="Ross K."/>
            <person name="Ryan E."/>
            <person name="Settipalli S."/>
            <person name="Shea T."/>
            <person name="Sherpa N."/>
            <person name="Shi L."/>
            <person name="Shih D."/>
            <person name="Sparrow T."/>
            <person name="Spaulding J."/>
            <person name="Stalker J."/>
            <person name="Stange-Thomann N."/>
            <person name="Stavropoulos S."/>
            <person name="Stone C."/>
            <person name="Strader C."/>
            <person name="Tesfaye S."/>
            <person name="Thomson T."/>
            <person name="Thoulutsang Y."/>
            <person name="Thoulutsang D."/>
            <person name="Topham K."/>
            <person name="Topping I."/>
            <person name="Tsamla T."/>
            <person name="Vassiliev H."/>
            <person name="Vo A."/>
            <person name="Wangchuk T."/>
            <person name="Wangdi T."/>
            <person name="Weiand M."/>
            <person name="Wilkinson J."/>
            <person name="Wilson A."/>
            <person name="Yadav S."/>
            <person name="Young G."/>
            <person name="Yu Q."/>
            <person name="Zembek L."/>
            <person name="Zhong D."/>
            <person name="Zimmer A."/>
            <person name="Zwirko Z."/>
            <person name="Jaffe D.B."/>
            <person name="Alvarez P."/>
            <person name="Brockman W."/>
            <person name="Butler J."/>
            <person name="Chin C."/>
            <person name="Gnerre S."/>
            <person name="Grabherr M."/>
            <person name="Kleber M."/>
            <person name="Mauceli E."/>
            <person name="MacCallum I."/>
        </authorList>
    </citation>
    <scope>NUCLEOTIDE SEQUENCE [LARGE SCALE GENOMIC DNA]</scope>
    <source>
        <strain evidence="6">Tucson 15287-2541.00</strain>
    </source>
</reference>
<keyword evidence="4" id="KW-0732">Signal</keyword>
<dbReference type="InterPro" id="IPR031311">
    <property type="entry name" value="CHIT_BIND_RR_consensus"/>
</dbReference>
<dbReference type="PANTHER" id="PTHR10380:SF237">
    <property type="entry name" value="CUTICULAR PROTEIN 65AU, ISOFORM A-RELATED"/>
    <property type="match status" value="1"/>
</dbReference>
<evidence type="ECO:0000256" key="1">
    <source>
        <dbReference type="ARBA" id="ARBA00022460"/>
    </source>
</evidence>
<dbReference type="GO" id="GO:0008010">
    <property type="term" value="F:structural constituent of chitin-based larval cuticle"/>
    <property type="evidence" value="ECO:0007669"/>
    <property type="project" value="TreeGrafter"/>
</dbReference>
<dbReference type="FunCoup" id="B4J354">
    <property type="interactions" value="79"/>
</dbReference>
<dbReference type="PROSITE" id="PS51155">
    <property type="entry name" value="CHIT_BIND_RR_2"/>
    <property type="match status" value="1"/>
</dbReference>
<dbReference type="EMBL" id="CH916366">
    <property type="protein sequence ID" value="EDV96125.1"/>
    <property type="molecule type" value="Genomic_DNA"/>
</dbReference>
<dbReference type="PhylomeDB" id="B4J354"/>
<dbReference type="HOGENOM" id="CLU_065450_3_1_1"/>
<dbReference type="InParanoid" id="B4J354"/>
<sequence length="153" mass="16777">MFRFLLVASAFIACAYGASLSNDAYATAKSASDIRPDGSYSNNYETSNGIAAQEQGVGGYSASGGYSYYSPEGQLIQVSYVADENGFQPSGAHLPTPPPIPAAILKSLEYIRTHPQYDEAAHQSRNVQQFQQPRQYQQRPDSRRFSNQRKLVG</sequence>
<dbReference type="InterPro" id="IPR000618">
    <property type="entry name" value="Insect_cuticle"/>
</dbReference>
<organism evidence="6">
    <name type="scientific">Drosophila grimshawi</name>
    <name type="common">Hawaiian fruit fly</name>
    <name type="synonym">Idiomyia grimshawi</name>
    <dbReference type="NCBI Taxonomy" id="7222"/>
    <lineage>
        <taxon>Eukaryota</taxon>
        <taxon>Metazoa</taxon>
        <taxon>Ecdysozoa</taxon>
        <taxon>Arthropoda</taxon>
        <taxon>Hexapoda</taxon>
        <taxon>Insecta</taxon>
        <taxon>Pterygota</taxon>
        <taxon>Neoptera</taxon>
        <taxon>Endopterygota</taxon>
        <taxon>Diptera</taxon>
        <taxon>Brachycera</taxon>
        <taxon>Muscomorpha</taxon>
        <taxon>Ephydroidea</taxon>
        <taxon>Drosophilidae</taxon>
        <taxon>Drosophila</taxon>
        <taxon>Hawaiian Drosophila</taxon>
    </lineage>
</organism>
<dbReference type="eggNOG" id="ENOG502T9GA">
    <property type="taxonomic scope" value="Eukaryota"/>
</dbReference>
<keyword evidence="6" id="KW-1185">Reference proteome</keyword>
<evidence type="ECO:0000256" key="3">
    <source>
        <dbReference type="SAM" id="MobiDB-lite"/>
    </source>
</evidence>
<feature type="compositionally biased region" description="Low complexity" evidence="3">
    <location>
        <begin position="123"/>
        <end position="139"/>
    </location>
</feature>
<dbReference type="OMA" id="FIACAYG"/>
<dbReference type="AlphaFoldDB" id="B4J354"/>
<feature type="signal peptide" evidence="4">
    <location>
        <begin position="1"/>
        <end position="17"/>
    </location>
</feature>
<gene>
    <name evidence="5" type="primary">Dgri\GH15388</name>
    <name evidence="5" type="ORF">Dgri_GH15388</name>
</gene>
<protein>
    <submittedName>
        <fullName evidence="5">GH15388</fullName>
    </submittedName>
</protein>
<dbReference type="STRING" id="7222.B4J354"/>
<keyword evidence="1 2" id="KW-0193">Cuticle</keyword>
<name>B4J354_DROGR</name>
<feature type="region of interest" description="Disordered" evidence="3">
    <location>
        <begin position="123"/>
        <end position="153"/>
    </location>
</feature>
<dbReference type="PROSITE" id="PS00233">
    <property type="entry name" value="CHIT_BIND_RR_1"/>
    <property type="match status" value="1"/>
</dbReference>
<accession>B4J354</accession>
<evidence type="ECO:0000313" key="5">
    <source>
        <dbReference type="EMBL" id="EDV96125.1"/>
    </source>
</evidence>
<proteinExistence type="predicted"/>